<accession>A0AAI9PAK6</accession>
<dbReference type="GO" id="GO:0071111">
    <property type="term" value="F:cyclic-guanylate-specific phosphodiesterase activity"/>
    <property type="evidence" value="ECO:0007669"/>
    <property type="project" value="InterPro"/>
</dbReference>
<evidence type="ECO:0000313" key="3">
    <source>
        <dbReference type="Proteomes" id="UP000887009"/>
    </source>
</evidence>
<dbReference type="Gene3D" id="3.20.20.450">
    <property type="entry name" value="EAL domain"/>
    <property type="match status" value="1"/>
</dbReference>
<dbReference type="Proteomes" id="UP000887009">
    <property type="component" value="Unassembled WGS sequence"/>
</dbReference>
<dbReference type="CDD" id="cd01948">
    <property type="entry name" value="EAL"/>
    <property type="match status" value="1"/>
</dbReference>
<dbReference type="SUPFAM" id="SSF141868">
    <property type="entry name" value="EAL domain-like"/>
    <property type="match status" value="1"/>
</dbReference>
<organism evidence="2 3">
    <name type="scientific">Aeromonas caviae</name>
    <name type="common">Aeromonas punctata</name>
    <dbReference type="NCBI Taxonomy" id="648"/>
    <lineage>
        <taxon>Bacteria</taxon>
        <taxon>Pseudomonadati</taxon>
        <taxon>Pseudomonadota</taxon>
        <taxon>Gammaproteobacteria</taxon>
        <taxon>Aeromonadales</taxon>
        <taxon>Aeromonadaceae</taxon>
        <taxon>Aeromonas</taxon>
    </lineage>
</organism>
<feature type="domain" description="EAL" evidence="1">
    <location>
        <begin position="1"/>
        <end position="127"/>
    </location>
</feature>
<dbReference type="InterPro" id="IPR050706">
    <property type="entry name" value="Cyclic-di-GMP_PDE-like"/>
</dbReference>
<protein>
    <recommendedName>
        <fullName evidence="1">EAL domain-containing protein</fullName>
    </recommendedName>
</protein>
<sequence length="127" mass="14045">MSAIGKFIPKSGAECRVDHYQALGFKTAIDDFGAGYSGLSLLADFRPDIIKLDMHLLRGIDQDPIRQAIVRHCLALFTELQITPLAEGVETRDEMACLREMGVSLMQGYLFAHPGFETLPEVDFASL</sequence>
<dbReference type="PROSITE" id="PS50883">
    <property type="entry name" value="EAL"/>
    <property type="match status" value="1"/>
</dbReference>
<evidence type="ECO:0000313" key="2">
    <source>
        <dbReference type="EMBL" id="GJA55575.1"/>
    </source>
</evidence>
<dbReference type="InterPro" id="IPR035919">
    <property type="entry name" value="EAL_sf"/>
</dbReference>
<dbReference type="RefSeq" id="WP_223920162.1">
    <property type="nucleotide sequence ID" value="NZ_BPNL01000037.1"/>
</dbReference>
<dbReference type="InterPro" id="IPR001633">
    <property type="entry name" value="EAL_dom"/>
</dbReference>
<proteinExistence type="predicted"/>
<dbReference type="PANTHER" id="PTHR33121:SF15">
    <property type="entry name" value="BLUE LIGHT- AND TEMPERATURE-REGULATED ANTIREPRESSOR BLUF"/>
    <property type="match status" value="1"/>
</dbReference>
<name>A0AAI9PAK6_AERCA</name>
<gene>
    <name evidence="2" type="ORF">KAM348_29980</name>
</gene>
<dbReference type="AlphaFoldDB" id="A0AAI9PAK6"/>
<evidence type="ECO:0000259" key="1">
    <source>
        <dbReference type="PROSITE" id="PS50883"/>
    </source>
</evidence>
<dbReference type="PANTHER" id="PTHR33121">
    <property type="entry name" value="CYCLIC DI-GMP PHOSPHODIESTERASE PDEF"/>
    <property type="match status" value="1"/>
</dbReference>
<dbReference type="Pfam" id="PF00563">
    <property type="entry name" value="EAL"/>
    <property type="match status" value="1"/>
</dbReference>
<reference evidence="2" key="1">
    <citation type="submission" date="2021-07" db="EMBL/GenBank/DDBJ databases">
        <title>Draft genome sequence of carbapenem-resistant Aeromonas spp. in Japan.</title>
        <authorList>
            <person name="Maehana S."/>
            <person name="Suzuki M."/>
            <person name="Kitasato H."/>
        </authorList>
    </citation>
    <scope>NUCLEOTIDE SEQUENCE</scope>
    <source>
        <strain evidence="2">KAM348</strain>
    </source>
</reference>
<comment type="caution">
    <text evidence="2">The sequence shown here is derived from an EMBL/GenBank/DDBJ whole genome shotgun (WGS) entry which is preliminary data.</text>
</comment>
<dbReference type="SMART" id="SM00052">
    <property type="entry name" value="EAL"/>
    <property type="match status" value="1"/>
</dbReference>
<dbReference type="EMBL" id="BPNL01000037">
    <property type="protein sequence ID" value="GJA55575.1"/>
    <property type="molecule type" value="Genomic_DNA"/>
</dbReference>